<evidence type="ECO:0000259" key="9">
    <source>
        <dbReference type="Pfam" id="PF00924"/>
    </source>
</evidence>
<feature type="transmembrane region" description="Helical" evidence="8">
    <location>
        <begin position="31"/>
        <end position="50"/>
    </location>
</feature>
<dbReference type="GO" id="GO:0005886">
    <property type="term" value="C:plasma membrane"/>
    <property type="evidence" value="ECO:0007669"/>
    <property type="project" value="UniProtKB-SubCell"/>
</dbReference>
<dbReference type="Gene3D" id="3.30.70.100">
    <property type="match status" value="1"/>
</dbReference>
<accession>A0A6L6YPR5</accession>
<dbReference type="Pfam" id="PF21082">
    <property type="entry name" value="MS_channel_3rd"/>
    <property type="match status" value="1"/>
</dbReference>
<sequence>MTDLTDKIITGSETILKPLEMTLFTIGGSEISTFDILEFVLVFLVAYWLGKISESSIKRIGNRHGSVRPESLSMLARFVHWSIIGIGILIGLSMIGLPITHLAILVSALSVGIGFGLQTIVNNSVAGLILISERAVSLGDIIGTPDGKVGRVTMITIRATRIVTPTGEDIIIPNASLINKSFTNYTMDRRGVRKIFPFSIPYGIDFRKVKEIIEKAAVSVPYCIKPDELHEVECGITGFGNFGINVELVVWVDPVELMEPYRLEAAFLNAINDACVANGIVMPGPSYGVTVSPTPTPVGFSAQVSGSTSTVPANLQAPAASSKIPPADPNASAKAIGAPTISLAAAASIIGYPQTSIENASKPKEEGESEEKESDDEDEESSGGFFFKKK</sequence>
<evidence type="ECO:0000256" key="5">
    <source>
        <dbReference type="ARBA" id="ARBA00022989"/>
    </source>
</evidence>
<evidence type="ECO:0000313" key="11">
    <source>
        <dbReference type="EMBL" id="MVX57631.1"/>
    </source>
</evidence>
<comment type="similarity">
    <text evidence="2">Belongs to the MscS (TC 1.A.23) family.</text>
</comment>
<evidence type="ECO:0000256" key="7">
    <source>
        <dbReference type="SAM" id="MobiDB-lite"/>
    </source>
</evidence>
<dbReference type="InterPro" id="IPR023408">
    <property type="entry name" value="MscS_beta-dom_sf"/>
</dbReference>
<evidence type="ECO:0000256" key="3">
    <source>
        <dbReference type="ARBA" id="ARBA00022475"/>
    </source>
</evidence>
<feature type="region of interest" description="Disordered" evidence="7">
    <location>
        <begin position="354"/>
        <end position="390"/>
    </location>
</feature>
<dbReference type="EMBL" id="WSRP01000038">
    <property type="protein sequence ID" value="MVX57631.1"/>
    <property type="molecule type" value="Genomic_DNA"/>
</dbReference>
<feature type="domain" description="Mechanosensitive ion channel MscS C-terminal" evidence="10">
    <location>
        <begin position="196"/>
        <end position="281"/>
    </location>
</feature>
<dbReference type="PANTHER" id="PTHR30347:SF1">
    <property type="entry name" value="MECHANOSENSITIVE CHANNEL MSCK"/>
    <property type="match status" value="1"/>
</dbReference>
<dbReference type="InterPro" id="IPR010920">
    <property type="entry name" value="LSM_dom_sf"/>
</dbReference>
<dbReference type="Proteomes" id="UP000472580">
    <property type="component" value="Unassembled WGS sequence"/>
</dbReference>
<dbReference type="Gene3D" id="1.10.287.1260">
    <property type="match status" value="1"/>
</dbReference>
<reference evidence="11 12" key="1">
    <citation type="submission" date="2019-12" db="EMBL/GenBank/DDBJ databases">
        <title>Microbes associate with the intestines of laboratory mice.</title>
        <authorList>
            <person name="Navarre W."/>
            <person name="Wong E."/>
        </authorList>
    </citation>
    <scope>NUCLEOTIDE SEQUENCE [LARGE SCALE GENOMIC DNA]</scope>
    <source>
        <strain evidence="11 12">NM82_D38</strain>
    </source>
</reference>
<dbReference type="InterPro" id="IPR011066">
    <property type="entry name" value="MscS_channel_C_sf"/>
</dbReference>
<keyword evidence="6 8" id="KW-0472">Membrane</keyword>
<evidence type="ECO:0000313" key="12">
    <source>
        <dbReference type="Proteomes" id="UP000472580"/>
    </source>
</evidence>
<dbReference type="SUPFAM" id="SSF82689">
    <property type="entry name" value="Mechanosensitive channel protein MscS (YggB), C-terminal domain"/>
    <property type="match status" value="1"/>
</dbReference>
<dbReference type="Gene3D" id="2.30.30.60">
    <property type="match status" value="1"/>
</dbReference>
<name>A0A6L6YPR5_9BURK</name>
<evidence type="ECO:0000256" key="4">
    <source>
        <dbReference type="ARBA" id="ARBA00022692"/>
    </source>
</evidence>
<gene>
    <name evidence="11" type="ORF">E5987_10560</name>
</gene>
<keyword evidence="3" id="KW-1003">Cell membrane</keyword>
<comment type="subcellular location">
    <subcellularLocation>
        <location evidence="1">Cell membrane</location>
        <topology evidence="1">Multi-pass membrane protein</topology>
    </subcellularLocation>
</comment>
<keyword evidence="12" id="KW-1185">Reference proteome</keyword>
<dbReference type="AlphaFoldDB" id="A0A6L6YPR5"/>
<evidence type="ECO:0000256" key="1">
    <source>
        <dbReference type="ARBA" id="ARBA00004651"/>
    </source>
</evidence>
<protein>
    <submittedName>
        <fullName evidence="11">Mechanosensitive ion channel</fullName>
    </submittedName>
</protein>
<dbReference type="PANTHER" id="PTHR30347">
    <property type="entry name" value="POTASSIUM CHANNEL RELATED"/>
    <property type="match status" value="1"/>
</dbReference>
<organism evidence="11 12">
    <name type="scientific">Parasutterella muris</name>
    <dbReference type="NCBI Taxonomy" id="2565572"/>
    <lineage>
        <taxon>Bacteria</taxon>
        <taxon>Pseudomonadati</taxon>
        <taxon>Pseudomonadota</taxon>
        <taxon>Betaproteobacteria</taxon>
        <taxon>Burkholderiales</taxon>
        <taxon>Sutterellaceae</taxon>
        <taxon>Parasutterella</taxon>
    </lineage>
</organism>
<dbReference type="InterPro" id="IPR049278">
    <property type="entry name" value="MS_channel_C"/>
</dbReference>
<evidence type="ECO:0000259" key="10">
    <source>
        <dbReference type="Pfam" id="PF21082"/>
    </source>
</evidence>
<dbReference type="SUPFAM" id="SSF82861">
    <property type="entry name" value="Mechanosensitive channel protein MscS (YggB), transmembrane region"/>
    <property type="match status" value="1"/>
</dbReference>
<dbReference type="GO" id="GO:0008381">
    <property type="term" value="F:mechanosensitive monoatomic ion channel activity"/>
    <property type="evidence" value="ECO:0007669"/>
    <property type="project" value="UniProtKB-ARBA"/>
</dbReference>
<keyword evidence="5 8" id="KW-1133">Transmembrane helix</keyword>
<dbReference type="InterPro" id="IPR011014">
    <property type="entry name" value="MscS_channel_TM-2"/>
</dbReference>
<dbReference type="SUPFAM" id="SSF50182">
    <property type="entry name" value="Sm-like ribonucleoproteins"/>
    <property type="match status" value="1"/>
</dbReference>
<comment type="caution">
    <text evidence="11">The sequence shown here is derived from an EMBL/GenBank/DDBJ whole genome shotgun (WGS) entry which is preliminary data.</text>
</comment>
<feature type="domain" description="Mechanosensitive ion channel MscS" evidence="9">
    <location>
        <begin position="119"/>
        <end position="186"/>
    </location>
</feature>
<dbReference type="InterPro" id="IPR006685">
    <property type="entry name" value="MscS_channel_2nd"/>
</dbReference>
<keyword evidence="4 8" id="KW-0812">Transmembrane</keyword>
<evidence type="ECO:0000256" key="2">
    <source>
        <dbReference type="ARBA" id="ARBA00008017"/>
    </source>
</evidence>
<dbReference type="InterPro" id="IPR052702">
    <property type="entry name" value="MscS-like_channel"/>
</dbReference>
<proteinExistence type="inferred from homology"/>
<feature type="transmembrane region" description="Helical" evidence="8">
    <location>
        <begin position="78"/>
        <end position="97"/>
    </location>
</feature>
<evidence type="ECO:0000256" key="8">
    <source>
        <dbReference type="SAM" id="Phobius"/>
    </source>
</evidence>
<dbReference type="Pfam" id="PF00924">
    <property type="entry name" value="MS_channel_2nd"/>
    <property type="match status" value="1"/>
</dbReference>
<dbReference type="RefSeq" id="WP_160336049.1">
    <property type="nucleotide sequence ID" value="NZ_WSRP01000038.1"/>
</dbReference>
<feature type="compositionally biased region" description="Acidic residues" evidence="7">
    <location>
        <begin position="367"/>
        <end position="381"/>
    </location>
</feature>
<evidence type="ECO:0000256" key="6">
    <source>
        <dbReference type="ARBA" id="ARBA00023136"/>
    </source>
</evidence>
<dbReference type="OrthoDB" id="9799209at2"/>